<evidence type="ECO:0000313" key="1">
    <source>
        <dbReference type="EMBL" id="CAB4034296.1"/>
    </source>
</evidence>
<gene>
    <name evidence="1" type="ORF">PACLA_8A088316</name>
</gene>
<dbReference type="PANTHER" id="PTHR12673:SF159">
    <property type="entry name" value="LD03170P"/>
    <property type="match status" value="1"/>
</dbReference>
<organism evidence="1 2">
    <name type="scientific">Paramuricea clavata</name>
    <name type="common">Red gorgonian</name>
    <name type="synonym">Violescent sea-whip</name>
    <dbReference type="NCBI Taxonomy" id="317549"/>
    <lineage>
        <taxon>Eukaryota</taxon>
        <taxon>Metazoa</taxon>
        <taxon>Cnidaria</taxon>
        <taxon>Anthozoa</taxon>
        <taxon>Octocorallia</taxon>
        <taxon>Malacalcyonacea</taxon>
        <taxon>Plexauridae</taxon>
        <taxon>Paramuricea</taxon>
    </lineage>
</organism>
<dbReference type="EMBL" id="CACRXK020019999">
    <property type="protein sequence ID" value="CAB4034296.1"/>
    <property type="molecule type" value="Genomic_DNA"/>
</dbReference>
<dbReference type="InterPro" id="IPR035899">
    <property type="entry name" value="DBL_dom_sf"/>
</dbReference>
<dbReference type="PANTHER" id="PTHR12673">
    <property type="entry name" value="FACIOGENITAL DYSPLASIA PROTEIN"/>
    <property type="match status" value="1"/>
</dbReference>
<protein>
    <submittedName>
        <fullName evidence="1">Rho guanine nucleotide exchange factor 39-like</fullName>
    </submittedName>
</protein>
<comment type="caution">
    <text evidence="1">The sequence shown here is derived from an EMBL/GenBank/DDBJ whole genome shotgun (WGS) entry which is preliminary data.</text>
</comment>
<evidence type="ECO:0000313" key="2">
    <source>
        <dbReference type="Proteomes" id="UP001152795"/>
    </source>
</evidence>
<name>A0A6S7JNW4_PARCT</name>
<dbReference type="SMART" id="SM00325">
    <property type="entry name" value="RhoGEF"/>
    <property type="match status" value="1"/>
</dbReference>
<dbReference type="Proteomes" id="UP001152795">
    <property type="component" value="Unassembled WGS sequence"/>
</dbReference>
<dbReference type="InterPro" id="IPR000219">
    <property type="entry name" value="DH_dom"/>
</dbReference>
<proteinExistence type="predicted"/>
<feature type="non-terminal residue" evidence="1">
    <location>
        <position position="150"/>
    </location>
</feature>
<dbReference type="PROSITE" id="PS50010">
    <property type="entry name" value="DH_2"/>
    <property type="match status" value="1"/>
</dbReference>
<keyword evidence="2" id="KW-1185">Reference proteome</keyword>
<dbReference type="GO" id="GO:0005737">
    <property type="term" value="C:cytoplasm"/>
    <property type="evidence" value="ECO:0007669"/>
    <property type="project" value="TreeGrafter"/>
</dbReference>
<feature type="non-terminal residue" evidence="1">
    <location>
        <position position="1"/>
    </location>
</feature>
<dbReference type="InterPro" id="IPR051092">
    <property type="entry name" value="FYVE_RhoGEF_PH"/>
</dbReference>
<dbReference type="GO" id="GO:0005085">
    <property type="term" value="F:guanyl-nucleotide exchange factor activity"/>
    <property type="evidence" value="ECO:0007669"/>
    <property type="project" value="InterPro"/>
</dbReference>
<sequence length="150" mass="17256">ELSNILKSSKTCGKKRRRIVDEIFSTEQSYQEHLHLVTSLFLSPLREMLLLPDHILNVIFSNIEAIQNVNRELLVHMETMGIGDAFLALAPFLKLYSTYANNFEKALNTVKEWEKKCPKFAAFKEQQENLEEAKGLKLNALLITPIQRVP</sequence>
<dbReference type="CDD" id="cd00160">
    <property type="entry name" value="RhoGEF"/>
    <property type="match status" value="1"/>
</dbReference>
<dbReference type="OrthoDB" id="245697at2759"/>
<dbReference type="Pfam" id="PF00621">
    <property type="entry name" value="RhoGEF"/>
    <property type="match status" value="1"/>
</dbReference>
<reference evidence="1" key="1">
    <citation type="submission" date="2020-04" db="EMBL/GenBank/DDBJ databases">
        <authorList>
            <person name="Alioto T."/>
            <person name="Alioto T."/>
            <person name="Gomez Garrido J."/>
        </authorList>
    </citation>
    <scope>NUCLEOTIDE SEQUENCE</scope>
    <source>
        <strain evidence="1">A484AB</strain>
    </source>
</reference>
<dbReference type="SUPFAM" id="SSF48065">
    <property type="entry name" value="DBL homology domain (DH-domain)"/>
    <property type="match status" value="1"/>
</dbReference>
<dbReference type="Gene3D" id="1.20.900.10">
    <property type="entry name" value="Dbl homology (DH) domain"/>
    <property type="match status" value="1"/>
</dbReference>
<accession>A0A6S7JNW4</accession>
<dbReference type="AlphaFoldDB" id="A0A6S7JNW4"/>